<evidence type="ECO:0000256" key="1">
    <source>
        <dbReference type="SAM" id="Phobius"/>
    </source>
</evidence>
<dbReference type="RefSeq" id="WP_055208803.1">
    <property type="nucleotide sequence ID" value="NZ_CZBO01000008.1"/>
</dbReference>
<organism evidence="2 3">
    <name type="scientific">Clostridium baratii</name>
    <dbReference type="NCBI Taxonomy" id="1561"/>
    <lineage>
        <taxon>Bacteria</taxon>
        <taxon>Bacillati</taxon>
        <taxon>Bacillota</taxon>
        <taxon>Clostridia</taxon>
        <taxon>Eubacteriales</taxon>
        <taxon>Clostridiaceae</taxon>
        <taxon>Clostridium</taxon>
    </lineage>
</organism>
<evidence type="ECO:0000313" key="2">
    <source>
        <dbReference type="EMBL" id="CUQ30704.1"/>
    </source>
</evidence>
<dbReference type="AlphaFoldDB" id="A0A174V7G6"/>
<keyword evidence="1" id="KW-0812">Transmembrane</keyword>
<protein>
    <submittedName>
        <fullName evidence="2">Uncharacterized protein</fullName>
    </submittedName>
</protein>
<dbReference type="EMBL" id="CZBO01000008">
    <property type="protein sequence ID" value="CUQ30704.1"/>
    <property type="molecule type" value="Genomic_DNA"/>
</dbReference>
<evidence type="ECO:0000313" key="3">
    <source>
        <dbReference type="Proteomes" id="UP000095563"/>
    </source>
</evidence>
<gene>
    <name evidence="2" type="ORF">ERS852568_02769</name>
</gene>
<accession>A0A174V7G6</accession>
<reference evidence="2 3" key="1">
    <citation type="submission" date="2015-09" db="EMBL/GenBank/DDBJ databases">
        <authorList>
            <consortium name="Pathogen Informatics"/>
        </authorList>
    </citation>
    <scope>NUCLEOTIDE SEQUENCE [LARGE SCALE GENOMIC DNA]</scope>
    <source>
        <strain evidence="2 3">2789STDY5834956</strain>
    </source>
</reference>
<feature type="transmembrane region" description="Helical" evidence="1">
    <location>
        <begin position="7"/>
        <end position="28"/>
    </location>
</feature>
<keyword evidence="1" id="KW-1133">Transmembrane helix</keyword>
<proteinExistence type="predicted"/>
<name>A0A174V7G6_9CLOT</name>
<keyword evidence="1" id="KW-0472">Membrane</keyword>
<dbReference type="Proteomes" id="UP000095563">
    <property type="component" value="Unassembled WGS sequence"/>
</dbReference>
<sequence>MKKKKGAIEYFISTLIITTVILLIVTGLRVRKLDMINNFVSDGLVSANLASDIINLDKFGATREINISDSNNAYNLFYEALKTNLKLNKKSNNEDLIIDNKVNVDDFIIYNVTNNNVEVITIKPTYSRYVTKLNNLKTPSGVTIKTTSVYSKISFKVKEILGEKKVSKACTTDITTRR</sequence>